<dbReference type="PANTHER" id="PTHR33067:SF9">
    <property type="entry name" value="RNA-DIRECTED DNA POLYMERASE"/>
    <property type="match status" value="1"/>
</dbReference>
<feature type="compositionally biased region" description="Polar residues" evidence="1">
    <location>
        <begin position="1"/>
        <end position="11"/>
    </location>
</feature>
<dbReference type="CDD" id="cd00303">
    <property type="entry name" value="retropepsin_like"/>
    <property type="match status" value="1"/>
</dbReference>
<comment type="caution">
    <text evidence="2">The sequence shown here is derived from an EMBL/GenBank/DDBJ whole genome shotgun (WGS) entry which is preliminary data.</text>
</comment>
<feature type="region of interest" description="Disordered" evidence="1">
    <location>
        <begin position="1"/>
        <end position="23"/>
    </location>
</feature>
<reference evidence="2" key="2">
    <citation type="submission" date="2022-01" db="EMBL/GenBank/DDBJ databases">
        <authorList>
            <person name="Yamashiro T."/>
            <person name="Shiraishi A."/>
            <person name="Satake H."/>
            <person name="Nakayama K."/>
        </authorList>
    </citation>
    <scope>NUCLEOTIDE SEQUENCE</scope>
</reference>
<dbReference type="InterPro" id="IPR021109">
    <property type="entry name" value="Peptidase_aspartic_dom_sf"/>
</dbReference>
<dbReference type="Gene3D" id="2.40.70.10">
    <property type="entry name" value="Acid Proteases"/>
    <property type="match status" value="1"/>
</dbReference>
<dbReference type="Proteomes" id="UP001151760">
    <property type="component" value="Unassembled WGS sequence"/>
</dbReference>
<dbReference type="EMBL" id="BQNB010013824">
    <property type="protein sequence ID" value="GJT20679.1"/>
    <property type="molecule type" value="Genomic_DNA"/>
</dbReference>
<sequence length="439" mass="48665">MTMSIPSQDEPLTNRPVNDPRDFTKPVKAIAFPQDVPSTSDRRLIELEDQVQRLMEAHLAPTQPTQVNKITTSCEICSGPRDTQYCIENPEQAFVEYASSCTDEAREGLVSEFMASQDARLSKFEADFKQQQSEMTNKIDTVLKAITDQIAGTLPSDTVKNPKLGTTPVSYARSYPTMDPQCSSYSSTSINAIKAHFKEATISQTNLQQPVVEIKPQQPEEPEPTLEDEFQDLHLNLPVLEVLAHAPIYNAILDKYVRSLELGKNGSTFVQGEVPAEMEDPRLFTLPCRLGDSKPFDTLADLGSCVNIIPLYLFKKLNIGLLEETDHIFGLADETKSYPIGIVKDVEVHIGKLKLLNDFYVIDMKKDPETPLLVGRGFLATANAVIDCRMAEMAVGEGITRSVFGVKGVDLGEEEAPYWTTLGKRESYEPRPSSDGIGI</sequence>
<keyword evidence="3" id="KW-1185">Reference proteome</keyword>
<organism evidence="2 3">
    <name type="scientific">Tanacetum coccineum</name>
    <dbReference type="NCBI Taxonomy" id="301880"/>
    <lineage>
        <taxon>Eukaryota</taxon>
        <taxon>Viridiplantae</taxon>
        <taxon>Streptophyta</taxon>
        <taxon>Embryophyta</taxon>
        <taxon>Tracheophyta</taxon>
        <taxon>Spermatophyta</taxon>
        <taxon>Magnoliopsida</taxon>
        <taxon>eudicotyledons</taxon>
        <taxon>Gunneridae</taxon>
        <taxon>Pentapetalae</taxon>
        <taxon>asterids</taxon>
        <taxon>campanulids</taxon>
        <taxon>Asterales</taxon>
        <taxon>Asteraceae</taxon>
        <taxon>Asteroideae</taxon>
        <taxon>Anthemideae</taxon>
        <taxon>Anthemidinae</taxon>
        <taxon>Tanacetum</taxon>
    </lineage>
</organism>
<gene>
    <name evidence="2" type="ORF">Tco_0890616</name>
</gene>
<reference evidence="2" key="1">
    <citation type="journal article" date="2022" name="Int. J. Mol. Sci.">
        <title>Draft Genome of Tanacetum Coccineum: Genomic Comparison of Closely Related Tanacetum-Family Plants.</title>
        <authorList>
            <person name="Yamashiro T."/>
            <person name="Shiraishi A."/>
            <person name="Nakayama K."/>
            <person name="Satake H."/>
        </authorList>
    </citation>
    <scope>NUCLEOTIDE SEQUENCE</scope>
</reference>
<dbReference type="PANTHER" id="PTHR33067">
    <property type="entry name" value="RNA-DIRECTED DNA POLYMERASE-RELATED"/>
    <property type="match status" value="1"/>
</dbReference>
<evidence type="ECO:0000313" key="2">
    <source>
        <dbReference type="EMBL" id="GJT20679.1"/>
    </source>
</evidence>
<name>A0ABQ5C6I9_9ASTR</name>
<evidence type="ECO:0000313" key="3">
    <source>
        <dbReference type="Proteomes" id="UP001151760"/>
    </source>
</evidence>
<accession>A0ABQ5C6I9</accession>
<proteinExistence type="predicted"/>
<protein>
    <submittedName>
        <fullName evidence="2">MAK10-like protein</fullName>
    </submittedName>
</protein>
<evidence type="ECO:0000256" key="1">
    <source>
        <dbReference type="SAM" id="MobiDB-lite"/>
    </source>
</evidence>